<evidence type="ECO:0000313" key="2">
    <source>
        <dbReference type="EMBL" id="MDX6851133.1"/>
    </source>
</evidence>
<dbReference type="EMBL" id="JAXAFO010000040">
    <property type="protein sequence ID" value="MDX6851133.1"/>
    <property type="molecule type" value="Genomic_DNA"/>
</dbReference>
<reference evidence="2 3" key="1">
    <citation type="submission" date="2023-11" db="EMBL/GenBank/DDBJ databases">
        <title>Gilvimarinus fulvus sp. nov., isolated from the surface of Kelp.</title>
        <authorList>
            <person name="Sun Y.Y."/>
            <person name="Gong Y."/>
            <person name="Du Z.J."/>
        </authorList>
    </citation>
    <scope>NUCLEOTIDE SEQUENCE [LARGE SCALE GENOMIC DNA]</scope>
    <source>
        <strain evidence="2 3">SDUM040013</strain>
    </source>
</reference>
<evidence type="ECO:0000256" key="1">
    <source>
        <dbReference type="SAM" id="SignalP"/>
    </source>
</evidence>
<organism evidence="2 3">
    <name type="scientific">Gilvimarinus gilvus</name>
    <dbReference type="NCBI Taxonomy" id="3058038"/>
    <lineage>
        <taxon>Bacteria</taxon>
        <taxon>Pseudomonadati</taxon>
        <taxon>Pseudomonadota</taxon>
        <taxon>Gammaproteobacteria</taxon>
        <taxon>Cellvibrionales</taxon>
        <taxon>Cellvibrionaceae</taxon>
        <taxon>Gilvimarinus</taxon>
    </lineage>
</organism>
<feature type="chain" id="PRO_5046315527" description="DUF3313 domain-containing protein" evidence="1">
    <location>
        <begin position="21"/>
        <end position="232"/>
    </location>
</feature>
<name>A0ABU4S5F3_9GAMM</name>
<comment type="caution">
    <text evidence="2">The sequence shown here is derived from an EMBL/GenBank/DDBJ whole genome shotgun (WGS) entry which is preliminary data.</text>
</comment>
<evidence type="ECO:0008006" key="4">
    <source>
        <dbReference type="Google" id="ProtNLM"/>
    </source>
</evidence>
<keyword evidence="3" id="KW-1185">Reference proteome</keyword>
<dbReference type="RefSeq" id="WP_302721682.1">
    <property type="nucleotide sequence ID" value="NZ_JAULRU010000371.1"/>
</dbReference>
<protein>
    <recommendedName>
        <fullName evidence="4">DUF3313 domain-containing protein</fullName>
    </recommendedName>
</protein>
<feature type="signal peptide" evidence="1">
    <location>
        <begin position="1"/>
        <end position="20"/>
    </location>
</feature>
<gene>
    <name evidence="2" type="ORF">SCD92_17275</name>
</gene>
<dbReference type="Proteomes" id="UP001273505">
    <property type="component" value="Unassembled WGS sequence"/>
</dbReference>
<accession>A0ABU4S5F3</accession>
<evidence type="ECO:0000313" key="3">
    <source>
        <dbReference type="Proteomes" id="UP001273505"/>
    </source>
</evidence>
<proteinExistence type="predicted"/>
<sequence length="232" mass="26348">MKTQFFFWLLACALTPVVFGASSTQGESGKAKVATVMPESQVENFSNWDDSSFSTFFYDTTVNFSQYDQAIFFPMTFDRMELAQTTNDEYLESWSKSSFNEMDKICQFFDDFLMKKFKSSRYITPTLKGGPNVLAIEFRMKDFMPMSMRREDALGTVGSSTNAMGVGILTFQAVLVESQTGRLVAVIEDGMNISSGTNSVDDRIGRNMAWRRSFRDIVAKLHQDFKMLEEKG</sequence>
<keyword evidence="1" id="KW-0732">Signal</keyword>